<dbReference type="HOGENOM" id="CLU_2305778_0_0_1"/>
<name>W9WTE9_9EURO</name>
<evidence type="ECO:0000313" key="1">
    <source>
        <dbReference type="EMBL" id="EXJ67901.1"/>
    </source>
</evidence>
<protein>
    <submittedName>
        <fullName evidence="1">Uncharacterized protein</fullName>
    </submittedName>
</protein>
<comment type="caution">
    <text evidence="1">The sequence shown here is derived from an EMBL/GenBank/DDBJ whole genome shotgun (WGS) entry which is preliminary data.</text>
</comment>
<sequence>MACSALTGLYLGFVVILSLGLAAAMQYLYQHAHELQREGKALIRYFVASDFDNTKYLSWRYMRLAPFYKLSRPNGLSGTDIFIRDPVCYLTYLRKPIKARALI</sequence>
<proteinExistence type="predicted"/>
<organism evidence="1 2">
    <name type="scientific">Cladophialophora psammophila CBS 110553</name>
    <dbReference type="NCBI Taxonomy" id="1182543"/>
    <lineage>
        <taxon>Eukaryota</taxon>
        <taxon>Fungi</taxon>
        <taxon>Dikarya</taxon>
        <taxon>Ascomycota</taxon>
        <taxon>Pezizomycotina</taxon>
        <taxon>Eurotiomycetes</taxon>
        <taxon>Chaetothyriomycetidae</taxon>
        <taxon>Chaetothyriales</taxon>
        <taxon>Herpotrichiellaceae</taxon>
        <taxon>Cladophialophora</taxon>
    </lineage>
</organism>
<dbReference type="EMBL" id="AMGX01000015">
    <property type="protein sequence ID" value="EXJ67901.1"/>
    <property type="molecule type" value="Genomic_DNA"/>
</dbReference>
<evidence type="ECO:0000313" key="2">
    <source>
        <dbReference type="Proteomes" id="UP000019471"/>
    </source>
</evidence>
<accession>W9WTE9</accession>
<dbReference type="OrthoDB" id="10345562at2759"/>
<keyword evidence="2" id="KW-1185">Reference proteome</keyword>
<dbReference type="GeneID" id="19193944"/>
<dbReference type="RefSeq" id="XP_007748017.1">
    <property type="nucleotide sequence ID" value="XM_007749827.1"/>
</dbReference>
<reference evidence="1 2" key="1">
    <citation type="submission" date="2013-03" db="EMBL/GenBank/DDBJ databases">
        <title>The Genome Sequence of Cladophialophora psammophila CBS 110553.</title>
        <authorList>
            <consortium name="The Broad Institute Genomics Platform"/>
            <person name="Cuomo C."/>
            <person name="de Hoog S."/>
            <person name="Gorbushina A."/>
            <person name="Walker B."/>
            <person name="Young S.K."/>
            <person name="Zeng Q."/>
            <person name="Gargeya S."/>
            <person name="Fitzgerald M."/>
            <person name="Haas B."/>
            <person name="Abouelleil A."/>
            <person name="Allen A.W."/>
            <person name="Alvarado L."/>
            <person name="Arachchi H.M."/>
            <person name="Berlin A.M."/>
            <person name="Chapman S.B."/>
            <person name="Gainer-Dewar J."/>
            <person name="Goldberg J."/>
            <person name="Griggs A."/>
            <person name="Gujja S."/>
            <person name="Hansen M."/>
            <person name="Howarth C."/>
            <person name="Imamovic A."/>
            <person name="Ireland A."/>
            <person name="Larimer J."/>
            <person name="McCowan C."/>
            <person name="Murphy C."/>
            <person name="Pearson M."/>
            <person name="Poon T.W."/>
            <person name="Priest M."/>
            <person name="Roberts A."/>
            <person name="Saif S."/>
            <person name="Shea T."/>
            <person name="Sisk P."/>
            <person name="Sykes S."/>
            <person name="Wortman J."/>
            <person name="Nusbaum C."/>
            <person name="Birren B."/>
        </authorList>
    </citation>
    <scope>NUCLEOTIDE SEQUENCE [LARGE SCALE GENOMIC DNA]</scope>
    <source>
        <strain evidence="1 2">CBS 110553</strain>
    </source>
</reference>
<dbReference type="Proteomes" id="UP000019471">
    <property type="component" value="Unassembled WGS sequence"/>
</dbReference>
<gene>
    <name evidence="1" type="ORF">A1O5_09248</name>
</gene>
<dbReference type="AlphaFoldDB" id="W9WTE9"/>